<dbReference type="GO" id="GO:0016874">
    <property type="term" value="F:ligase activity"/>
    <property type="evidence" value="ECO:0007669"/>
    <property type="project" value="UniProtKB-KW"/>
</dbReference>
<protein>
    <submittedName>
        <fullName evidence="7">Formate-dependent phosphoribosylglycinamide formyltransferase</fullName>
    </submittedName>
</protein>
<keyword evidence="3" id="KW-0658">Purine biosynthesis</keyword>
<dbReference type="Gene3D" id="3.30.470.20">
    <property type="entry name" value="ATP-grasp fold, B domain"/>
    <property type="match status" value="1"/>
</dbReference>
<gene>
    <name evidence="7" type="ORF">SAMN04488535_1348</name>
</gene>
<evidence type="ECO:0000256" key="2">
    <source>
        <dbReference type="ARBA" id="ARBA00022741"/>
    </source>
</evidence>
<dbReference type="OrthoDB" id="9804625at2"/>
<reference evidence="8" key="1">
    <citation type="submission" date="2016-10" db="EMBL/GenBank/DDBJ databases">
        <authorList>
            <person name="Varghese N."/>
            <person name="Submissions S."/>
        </authorList>
    </citation>
    <scope>NUCLEOTIDE SEQUENCE [LARGE SCALE GENOMIC DNA]</scope>
    <source>
        <strain evidence="8">DSM 20632</strain>
    </source>
</reference>
<dbReference type="SUPFAM" id="SSF56059">
    <property type="entry name" value="Glutathione synthetase ATP-binding domain-like"/>
    <property type="match status" value="1"/>
</dbReference>
<dbReference type="Gene3D" id="3.40.50.20">
    <property type="match status" value="1"/>
</dbReference>
<evidence type="ECO:0000256" key="1">
    <source>
        <dbReference type="ARBA" id="ARBA00022598"/>
    </source>
</evidence>
<dbReference type="InterPro" id="IPR003135">
    <property type="entry name" value="ATP-grasp_carboxylate-amine"/>
</dbReference>
<dbReference type="GO" id="GO:0005829">
    <property type="term" value="C:cytosol"/>
    <property type="evidence" value="ECO:0007669"/>
    <property type="project" value="TreeGrafter"/>
</dbReference>
<dbReference type="InterPro" id="IPR013815">
    <property type="entry name" value="ATP_grasp_subdomain_1"/>
</dbReference>
<accession>A0A1G9P7X9</accession>
<keyword evidence="1" id="KW-0436">Ligase</keyword>
<dbReference type="GO" id="GO:0006164">
    <property type="term" value="P:purine nucleotide biosynthetic process"/>
    <property type="evidence" value="ECO:0007669"/>
    <property type="project" value="UniProtKB-KW"/>
</dbReference>
<dbReference type="Gene3D" id="3.30.1490.20">
    <property type="entry name" value="ATP-grasp fold, A domain"/>
    <property type="match status" value="1"/>
</dbReference>
<dbReference type="EMBL" id="LT629700">
    <property type="protein sequence ID" value="SDL94886.1"/>
    <property type="molecule type" value="Genomic_DNA"/>
</dbReference>
<evidence type="ECO:0000313" key="8">
    <source>
        <dbReference type="Proteomes" id="UP000199350"/>
    </source>
</evidence>
<dbReference type="RefSeq" id="WP_092150368.1">
    <property type="nucleotide sequence ID" value="NZ_LT629700.1"/>
</dbReference>
<evidence type="ECO:0000256" key="5">
    <source>
        <dbReference type="PROSITE-ProRule" id="PRU00409"/>
    </source>
</evidence>
<dbReference type="PANTHER" id="PTHR43055">
    <property type="entry name" value="FORMATE-DEPENDENT PHOSPHORIBOSYLGLYCINAMIDE FORMYLTRANSFERASE"/>
    <property type="match status" value="1"/>
</dbReference>
<dbReference type="Proteomes" id="UP000199350">
    <property type="component" value="Chromosome I"/>
</dbReference>
<dbReference type="PANTHER" id="PTHR43055:SF1">
    <property type="entry name" value="FORMATE-DEPENDENT PHOSPHORIBOSYLGLYCINAMIDE FORMYLTRANSFERASE"/>
    <property type="match status" value="1"/>
</dbReference>
<dbReference type="GO" id="GO:0016740">
    <property type="term" value="F:transferase activity"/>
    <property type="evidence" value="ECO:0007669"/>
    <property type="project" value="UniProtKB-KW"/>
</dbReference>
<dbReference type="GO" id="GO:0005524">
    <property type="term" value="F:ATP binding"/>
    <property type="evidence" value="ECO:0007669"/>
    <property type="project" value="UniProtKB-UniRule"/>
</dbReference>
<dbReference type="AlphaFoldDB" id="A0A1G9P7X9"/>
<dbReference type="GO" id="GO:0046872">
    <property type="term" value="F:metal ion binding"/>
    <property type="evidence" value="ECO:0007669"/>
    <property type="project" value="InterPro"/>
</dbReference>
<organism evidence="7 8">
    <name type="scientific">Corynebacterium mycetoides</name>
    <dbReference type="NCBI Taxonomy" id="38302"/>
    <lineage>
        <taxon>Bacteria</taxon>
        <taxon>Bacillati</taxon>
        <taxon>Actinomycetota</taxon>
        <taxon>Actinomycetes</taxon>
        <taxon>Mycobacteriales</taxon>
        <taxon>Corynebacteriaceae</taxon>
        <taxon>Corynebacterium</taxon>
    </lineage>
</organism>
<dbReference type="PROSITE" id="PS50975">
    <property type="entry name" value="ATP_GRASP"/>
    <property type="match status" value="1"/>
</dbReference>
<keyword evidence="7" id="KW-0808">Transferase</keyword>
<evidence type="ECO:0000256" key="4">
    <source>
        <dbReference type="ARBA" id="ARBA00022840"/>
    </source>
</evidence>
<sequence length="357" mass="38136">MTQGGTEQGTEQVLVLGTGPVAQSTATAFVDLGFDAWVGTLTNQLPDDLRPVLTVVCENSDFDLDELAELQEATGTQLVPSLDACRITRDREGVRRTAAEELGLPTMAYEFARTPDELARCAEAVGFPCVVKPPVSSGGKGQTVVHAPADLAQAWRSAREVNPEGAVAVERYVDFDYEVTIITARSIDPATGQLATWFCEPIGTRHEAGRLVEAWQPAPLSEAAMDNARSIAARITGKIGAQGVYSVELFVAGDDVYFSDVNPRPSLDGMITRATQRVDQFDLHARAVAGLPIDVTLVTPGATRFVPAAAIDRESMARVLAVEETGVQVLPDMALVRSTGDTVDEARERAGRAVAEL</sequence>
<dbReference type="Pfam" id="PF02222">
    <property type="entry name" value="ATP-grasp"/>
    <property type="match status" value="1"/>
</dbReference>
<dbReference type="InterPro" id="IPR011761">
    <property type="entry name" value="ATP-grasp"/>
</dbReference>
<keyword evidence="2 5" id="KW-0547">Nucleotide-binding</keyword>
<feature type="domain" description="ATP-grasp" evidence="6">
    <location>
        <begin position="96"/>
        <end position="289"/>
    </location>
</feature>
<evidence type="ECO:0000256" key="3">
    <source>
        <dbReference type="ARBA" id="ARBA00022755"/>
    </source>
</evidence>
<name>A0A1G9P7X9_9CORY</name>
<keyword evidence="8" id="KW-1185">Reference proteome</keyword>
<evidence type="ECO:0000313" key="7">
    <source>
        <dbReference type="EMBL" id="SDL94886.1"/>
    </source>
</evidence>
<proteinExistence type="predicted"/>
<evidence type="ECO:0000259" key="6">
    <source>
        <dbReference type="PROSITE" id="PS50975"/>
    </source>
</evidence>
<dbReference type="STRING" id="38302.SAMN04488535_1348"/>
<keyword evidence="4 5" id="KW-0067">ATP-binding</keyword>